<evidence type="ECO:0000259" key="4">
    <source>
        <dbReference type="Pfam" id="PF13458"/>
    </source>
</evidence>
<dbReference type="Gene3D" id="3.20.20.140">
    <property type="entry name" value="Metal-dependent hydrolases"/>
    <property type="match status" value="1"/>
</dbReference>
<dbReference type="Gene3D" id="3.40.50.2300">
    <property type="match status" value="1"/>
</dbReference>
<dbReference type="Proteomes" id="UP000179157">
    <property type="component" value="Unassembled WGS sequence"/>
</dbReference>
<proteinExistence type="inferred from homology"/>
<comment type="caution">
    <text evidence="5">The sequence shown here is derived from an EMBL/GenBank/DDBJ whole genome shotgun (WGS) entry which is preliminary data.</text>
</comment>
<dbReference type="GO" id="GO:0016810">
    <property type="term" value="F:hydrolase activity, acting on carbon-nitrogen (but not peptide) bonds"/>
    <property type="evidence" value="ECO:0007669"/>
    <property type="project" value="InterPro"/>
</dbReference>
<dbReference type="InterPro" id="IPR013108">
    <property type="entry name" value="Amidohydro_3"/>
</dbReference>
<dbReference type="AlphaFoldDB" id="A0A1F5UVC4"/>
<protein>
    <recommendedName>
        <fullName evidence="7">Amidohydrolase 3 domain-containing protein</fullName>
    </recommendedName>
</protein>
<dbReference type="EMBL" id="MFGX01000064">
    <property type="protein sequence ID" value="OGF55098.1"/>
    <property type="molecule type" value="Genomic_DNA"/>
</dbReference>
<evidence type="ECO:0008006" key="7">
    <source>
        <dbReference type="Google" id="ProtNLM"/>
    </source>
</evidence>
<dbReference type="InterPro" id="IPR011059">
    <property type="entry name" value="Metal-dep_hydrolase_composite"/>
</dbReference>
<gene>
    <name evidence="5" type="ORF">A2Z21_04775</name>
</gene>
<dbReference type="STRING" id="1817864.A2Z21_04775"/>
<dbReference type="InterPro" id="IPR028081">
    <property type="entry name" value="Leu-bd"/>
</dbReference>
<dbReference type="SUPFAM" id="SSF53822">
    <property type="entry name" value="Periplasmic binding protein-like I"/>
    <property type="match status" value="1"/>
</dbReference>
<evidence type="ECO:0000259" key="3">
    <source>
        <dbReference type="Pfam" id="PF07969"/>
    </source>
</evidence>
<accession>A0A1F5UVC4</accession>
<sequence length="235" mass="24328">MRLIYQAVTRTGNLGAQPDPWMLDQTITAEQALSALTINGAYATFEEDSKGSISPGKLADLVILSADPLSVPTEQIPFIQVWMTMVGGRVEWCAPDAQSLCPTSIATAPATTLLVPAGQPIHIAVVGPSSGKHAAFLPAMLESAQIAVGDHGPVHGFDIVLEPFDDACDEERGAQAANTIIGDGGFAAMLGPLCSVSARGGLPVYEGASLPIVSPGATDPALVGTYRFQPGDPQH</sequence>
<feature type="domain" description="Leucine-binding protein" evidence="4">
    <location>
        <begin position="120"/>
        <end position="230"/>
    </location>
</feature>
<comment type="similarity">
    <text evidence="1">Belongs to the leucine-binding protein family.</text>
</comment>
<name>A0A1F5UVC4_FRAXR</name>
<evidence type="ECO:0000256" key="1">
    <source>
        <dbReference type="ARBA" id="ARBA00010062"/>
    </source>
</evidence>
<dbReference type="PANTHER" id="PTHR22642:SF2">
    <property type="entry name" value="PROTEIN LONG AFTER FAR-RED 3"/>
    <property type="match status" value="1"/>
</dbReference>
<organism evidence="5 6">
    <name type="scientific">Fraserbacteria sp. (strain RBG_16_55_9)</name>
    <dbReference type="NCBI Taxonomy" id="1817864"/>
    <lineage>
        <taxon>Bacteria</taxon>
        <taxon>Candidatus Fraseribacteriota</taxon>
    </lineage>
</organism>
<keyword evidence="2" id="KW-0732">Signal</keyword>
<dbReference type="Pfam" id="PF13458">
    <property type="entry name" value="Peripla_BP_6"/>
    <property type="match status" value="1"/>
</dbReference>
<dbReference type="PANTHER" id="PTHR22642">
    <property type="entry name" value="IMIDAZOLONEPROPIONASE"/>
    <property type="match status" value="1"/>
</dbReference>
<reference evidence="5 6" key="1">
    <citation type="journal article" date="2016" name="Nat. Commun.">
        <title>Thousands of microbial genomes shed light on interconnected biogeochemical processes in an aquifer system.</title>
        <authorList>
            <person name="Anantharaman K."/>
            <person name="Brown C.T."/>
            <person name="Hug L.A."/>
            <person name="Sharon I."/>
            <person name="Castelle C.J."/>
            <person name="Probst A.J."/>
            <person name="Thomas B.C."/>
            <person name="Singh A."/>
            <person name="Wilkins M.J."/>
            <person name="Karaoz U."/>
            <person name="Brodie E.L."/>
            <person name="Williams K.H."/>
            <person name="Hubbard S.S."/>
            <person name="Banfield J.F."/>
        </authorList>
    </citation>
    <scope>NUCLEOTIDE SEQUENCE [LARGE SCALE GENOMIC DNA]</scope>
    <source>
        <strain evidence="6">RBG_16_55_9</strain>
    </source>
</reference>
<dbReference type="InterPro" id="IPR028082">
    <property type="entry name" value="Peripla_BP_I"/>
</dbReference>
<feature type="domain" description="Amidohydrolase 3" evidence="3">
    <location>
        <begin position="21"/>
        <end position="90"/>
    </location>
</feature>
<dbReference type="Pfam" id="PF07969">
    <property type="entry name" value="Amidohydro_3"/>
    <property type="match status" value="1"/>
</dbReference>
<dbReference type="SUPFAM" id="SSF51338">
    <property type="entry name" value="Composite domain of metallo-dependent hydrolases"/>
    <property type="match status" value="1"/>
</dbReference>
<evidence type="ECO:0000313" key="5">
    <source>
        <dbReference type="EMBL" id="OGF55098.1"/>
    </source>
</evidence>
<evidence type="ECO:0000313" key="6">
    <source>
        <dbReference type="Proteomes" id="UP000179157"/>
    </source>
</evidence>
<evidence type="ECO:0000256" key="2">
    <source>
        <dbReference type="ARBA" id="ARBA00022729"/>
    </source>
</evidence>